<proteinExistence type="predicted"/>
<organism evidence="1 2">
    <name type="scientific">Thermoleptolyngbya sichuanensis A183</name>
    <dbReference type="NCBI Taxonomy" id="2737172"/>
    <lineage>
        <taxon>Bacteria</taxon>
        <taxon>Bacillati</taxon>
        <taxon>Cyanobacteriota</taxon>
        <taxon>Cyanophyceae</taxon>
        <taxon>Oculatellales</taxon>
        <taxon>Oculatellaceae</taxon>
        <taxon>Thermoleptolyngbya</taxon>
        <taxon>Thermoleptolyngbya sichuanensis</taxon>
    </lineage>
</organism>
<dbReference type="AlphaFoldDB" id="A0A6M8B2D6"/>
<reference evidence="1 2" key="1">
    <citation type="submission" date="2020-05" db="EMBL/GenBank/DDBJ databases">
        <title>Complete genome sequence of of a novel Thermoleptolyngbya strain isolated from hot springs of Ganzi, Sichuan China.</title>
        <authorList>
            <person name="Tang J."/>
            <person name="Daroch M."/>
            <person name="Li L."/>
            <person name="Waleron K."/>
            <person name="Waleron M."/>
            <person name="Waleron M."/>
        </authorList>
    </citation>
    <scope>NUCLEOTIDE SEQUENCE [LARGE SCALE GENOMIC DNA]</scope>
    <source>
        <strain evidence="1 2">PKUAC-SCTA183</strain>
    </source>
</reference>
<gene>
    <name evidence="1" type="ORF">HPC62_00750</name>
</gene>
<dbReference type="Proteomes" id="UP000505210">
    <property type="component" value="Chromosome"/>
</dbReference>
<keyword evidence="2" id="KW-1185">Reference proteome</keyword>
<sequence length="138" mass="14677">MLSLALSILYSTRIDPFQDGRAQFVGLFLLEGWQHFGAALLVGCDLGRRKGDGTGFGVQGIDLSSCFDRSDCLLVRPGAKPNPDFDAAVCAIGMRSPLPTALHTGFQFGSFNAALAILGRIATQLNLSGRCRVILSST</sequence>
<name>A0A6M8B2D6_9CYAN</name>
<protein>
    <submittedName>
        <fullName evidence="1">Uncharacterized protein</fullName>
    </submittedName>
</protein>
<dbReference type="RefSeq" id="WP_172353322.1">
    <property type="nucleotide sequence ID" value="NZ_CP053661.1"/>
</dbReference>
<evidence type="ECO:0000313" key="2">
    <source>
        <dbReference type="Proteomes" id="UP000505210"/>
    </source>
</evidence>
<evidence type="ECO:0000313" key="1">
    <source>
        <dbReference type="EMBL" id="QKD80894.1"/>
    </source>
</evidence>
<accession>A0A6M8B2D6</accession>
<dbReference type="KEGG" id="theu:HPC62_00750"/>
<dbReference type="EMBL" id="CP053661">
    <property type="protein sequence ID" value="QKD80894.1"/>
    <property type="molecule type" value="Genomic_DNA"/>
</dbReference>